<evidence type="ECO:0000313" key="2">
    <source>
        <dbReference type="Proteomes" id="UP000322110"/>
    </source>
</evidence>
<dbReference type="OrthoDB" id="9793571at2"/>
<sequence length="86" mass="9547">MPPAEHYGTAGREGVIVLPISTELVTPLCALALAPSIRSARDLYNQVLIESDNKKLRWPAWFAANGLAAPARRGPRFEHSFFLVFR</sequence>
<dbReference type="Gene3D" id="3.40.190.10">
    <property type="entry name" value="Periplasmic binding protein-like II"/>
    <property type="match status" value="1"/>
</dbReference>
<dbReference type="AlphaFoldDB" id="A0A5B2TGW3"/>
<accession>A0A5B2TGW3</accession>
<keyword evidence="2" id="KW-1185">Reference proteome</keyword>
<proteinExistence type="predicted"/>
<protein>
    <submittedName>
        <fullName evidence="1">Uncharacterized protein</fullName>
    </submittedName>
</protein>
<organism evidence="1 2">
    <name type="scientific">Teichococcus oryzae</name>
    <dbReference type="NCBI Taxonomy" id="1608942"/>
    <lineage>
        <taxon>Bacteria</taxon>
        <taxon>Pseudomonadati</taxon>
        <taxon>Pseudomonadota</taxon>
        <taxon>Alphaproteobacteria</taxon>
        <taxon>Acetobacterales</taxon>
        <taxon>Roseomonadaceae</taxon>
        <taxon>Roseomonas</taxon>
    </lineage>
</organism>
<comment type="caution">
    <text evidence="1">The sequence shown here is derived from an EMBL/GenBank/DDBJ whole genome shotgun (WGS) entry which is preliminary data.</text>
</comment>
<dbReference type="Proteomes" id="UP000322110">
    <property type="component" value="Unassembled WGS sequence"/>
</dbReference>
<evidence type="ECO:0000313" key="1">
    <source>
        <dbReference type="EMBL" id="KAA2213020.1"/>
    </source>
</evidence>
<dbReference type="RefSeq" id="WP_149812636.1">
    <property type="nucleotide sequence ID" value="NZ_VUKA01000005.1"/>
</dbReference>
<dbReference type="EMBL" id="VUKA01000005">
    <property type="protein sequence ID" value="KAA2213020.1"/>
    <property type="molecule type" value="Genomic_DNA"/>
</dbReference>
<name>A0A5B2TGW3_9PROT</name>
<reference evidence="1 2" key="1">
    <citation type="journal article" date="2015" name="Int. J. Syst. Evol. Microbiol.">
        <title>Roseomonas oryzae sp. nov., isolated from paddy rhizosphere soil.</title>
        <authorList>
            <person name="Ramaprasad E.V."/>
            <person name="Sasikala Ch."/>
            <person name="Ramana Ch.V."/>
        </authorList>
    </citation>
    <scope>NUCLEOTIDE SEQUENCE [LARGE SCALE GENOMIC DNA]</scope>
    <source>
        <strain evidence="1 2">KCTC 42542</strain>
    </source>
</reference>
<gene>
    <name evidence="1" type="ORF">F0Q34_12930</name>
</gene>